<keyword evidence="2" id="KW-1185">Reference proteome</keyword>
<gene>
    <name evidence="1" type="ORF">GCM10009720_23460</name>
</gene>
<reference evidence="2" key="1">
    <citation type="journal article" date="2019" name="Int. J. Syst. Evol. Microbiol.">
        <title>The Global Catalogue of Microorganisms (GCM) 10K type strain sequencing project: providing services to taxonomists for standard genome sequencing and annotation.</title>
        <authorList>
            <consortium name="The Broad Institute Genomics Platform"/>
            <consortium name="The Broad Institute Genome Sequencing Center for Infectious Disease"/>
            <person name="Wu L."/>
            <person name="Ma J."/>
        </authorList>
    </citation>
    <scope>NUCLEOTIDE SEQUENCE [LARGE SCALE GENOMIC DNA]</scope>
    <source>
        <strain evidence="2">JCM 13595</strain>
    </source>
</reference>
<evidence type="ECO:0000313" key="1">
    <source>
        <dbReference type="EMBL" id="GAA2042153.1"/>
    </source>
</evidence>
<dbReference type="EMBL" id="BAAAMN010000048">
    <property type="protein sequence ID" value="GAA2042153.1"/>
    <property type="molecule type" value="Genomic_DNA"/>
</dbReference>
<dbReference type="Proteomes" id="UP001501461">
    <property type="component" value="Unassembled WGS sequence"/>
</dbReference>
<organism evidence="1 2">
    <name type="scientific">Yaniella flava</name>
    <dbReference type="NCBI Taxonomy" id="287930"/>
    <lineage>
        <taxon>Bacteria</taxon>
        <taxon>Bacillati</taxon>
        <taxon>Actinomycetota</taxon>
        <taxon>Actinomycetes</taxon>
        <taxon>Micrococcales</taxon>
        <taxon>Micrococcaceae</taxon>
        <taxon>Yaniella</taxon>
    </lineage>
</organism>
<name>A0ABP5G8S3_9MICC</name>
<sequence length="55" mass="6329">MIPDERFSMLKGIIQDILDEIFMGIFTAQFSVLGAVQERAIRIEFLTVVLRNRVS</sequence>
<comment type="caution">
    <text evidence="1">The sequence shown here is derived from an EMBL/GenBank/DDBJ whole genome shotgun (WGS) entry which is preliminary data.</text>
</comment>
<accession>A0ABP5G8S3</accession>
<proteinExistence type="predicted"/>
<protein>
    <submittedName>
        <fullName evidence="1">Uncharacterized protein</fullName>
    </submittedName>
</protein>
<evidence type="ECO:0000313" key="2">
    <source>
        <dbReference type="Proteomes" id="UP001501461"/>
    </source>
</evidence>